<dbReference type="STRING" id="474960.SAMN05216180_1673"/>
<evidence type="ECO:0000313" key="3">
    <source>
        <dbReference type="EMBL" id="SEM76966.1"/>
    </source>
</evidence>
<dbReference type="NCBIfam" id="TIGR02669">
    <property type="entry name" value="SpoIID_LytB"/>
    <property type="match status" value="1"/>
</dbReference>
<evidence type="ECO:0000313" key="4">
    <source>
        <dbReference type="Proteomes" id="UP000199158"/>
    </source>
</evidence>
<sequence>MKIPMILISVFAVLTLCLPLVAVGSSLPAIEPDKKTTQTAPKQQSAQAVTQTEAPQVAQKNSTELDTIEAADTFRILNLSTGKVQKVKRIDYVRGAVCAEMPPAFHTQALTAQAVAANTFAVRNKAEQAKKPDPNLKGADFSADPDHWKGYVTEEQAKERFGDKFDVYWDKICKAADLGSTYVMVYDNEPIVAAYHSISAGQTEYASNVWQGSAPYLVPVESFGDTLAPNYESTAEFTVQEVQEKLLKEDSSIQFGKDKNGWLRIVSRSESGYVLSAMAGNKQLTGKDIRRIFDLRSSDFDLKATGNTFTFTVRGYGHGVGLSQYGADYMARQGATFDEILNHYYSGCELKMVK</sequence>
<dbReference type="EMBL" id="FOCG01000001">
    <property type="protein sequence ID" value="SEM76966.1"/>
    <property type="molecule type" value="Genomic_DNA"/>
</dbReference>
<keyword evidence="4" id="KW-1185">Reference proteome</keyword>
<evidence type="ECO:0000256" key="1">
    <source>
        <dbReference type="SAM" id="MobiDB-lite"/>
    </source>
</evidence>
<organism evidence="3 4">
    <name type="scientific">Hydrogenoanaerobacterium saccharovorans</name>
    <dbReference type="NCBI Taxonomy" id="474960"/>
    <lineage>
        <taxon>Bacteria</taxon>
        <taxon>Bacillati</taxon>
        <taxon>Bacillota</taxon>
        <taxon>Clostridia</taxon>
        <taxon>Eubacteriales</taxon>
        <taxon>Oscillospiraceae</taxon>
        <taxon>Hydrogenoanaerobacterium</taxon>
    </lineage>
</organism>
<dbReference type="RefSeq" id="WP_092753494.1">
    <property type="nucleotide sequence ID" value="NZ_FOCG01000001.1"/>
</dbReference>
<dbReference type="GO" id="GO:0030435">
    <property type="term" value="P:sporulation resulting in formation of a cellular spore"/>
    <property type="evidence" value="ECO:0007669"/>
    <property type="project" value="InterPro"/>
</dbReference>
<name>A0A1H8B2K3_9FIRM</name>
<feature type="compositionally biased region" description="Polar residues" evidence="1">
    <location>
        <begin position="37"/>
        <end position="61"/>
    </location>
</feature>
<evidence type="ECO:0000259" key="2">
    <source>
        <dbReference type="Pfam" id="PF08486"/>
    </source>
</evidence>
<accession>A0A1H8B2K3</accession>
<dbReference type="AlphaFoldDB" id="A0A1H8B2K3"/>
<dbReference type="Pfam" id="PF08486">
    <property type="entry name" value="SpoIID"/>
    <property type="match status" value="1"/>
</dbReference>
<proteinExistence type="predicted"/>
<reference evidence="3 4" key="1">
    <citation type="submission" date="2016-10" db="EMBL/GenBank/DDBJ databases">
        <authorList>
            <person name="de Groot N.N."/>
        </authorList>
    </citation>
    <scope>NUCLEOTIDE SEQUENCE [LARGE SCALE GENOMIC DNA]</scope>
    <source>
        <strain evidence="3 4">CGMCC 1.5070</strain>
    </source>
</reference>
<dbReference type="Proteomes" id="UP000199158">
    <property type="component" value="Unassembled WGS sequence"/>
</dbReference>
<dbReference type="OrthoDB" id="9794671at2"/>
<dbReference type="InterPro" id="IPR013693">
    <property type="entry name" value="SpoIID/LytB_N"/>
</dbReference>
<feature type="domain" description="Sporulation stage II protein D amidase enhancer LytB N-terminal" evidence="2">
    <location>
        <begin position="81"/>
        <end position="186"/>
    </location>
</feature>
<protein>
    <submittedName>
        <fullName evidence="3">Stage II sporulation protein D</fullName>
    </submittedName>
</protein>
<dbReference type="InterPro" id="IPR014225">
    <property type="entry name" value="Spore_II_D_firmicutes"/>
</dbReference>
<gene>
    <name evidence="3" type="ORF">SAMN05216180_1673</name>
</gene>
<dbReference type="NCBIfam" id="TIGR02870">
    <property type="entry name" value="spore_II_D"/>
    <property type="match status" value="1"/>
</dbReference>
<dbReference type="InterPro" id="IPR013486">
    <property type="entry name" value="SpoIID/LytB"/>
</dbReference>
<feature type="region of interest" description="Disordered" evidence="1">
    <location>
        <begin position="31"/>
        <end position="61"/>
    </location>
</feature>